<evidence type="ECO:0000313" key="3">
    <source>
        <dbReference type="Proteomes" id="UP000886876"/>
    </source>
</evidence>
<feature type="transmembrane region" description="Helical" evidence="1">
    <location>
        <begin position="185"/>
        <end position="202"/>
    </location>
</feature>
<dbReference type="Proteomes" id="UP000886876">
    <property type="component" value="Unassembled WGS sequence"/>
</dbReference>
<dbReference type="EMBL" id="DVJS01000195">
    <property type="protein sequence ID" value="HIS97863.1"/>
    <property type="molecule type" value="Genomic_DNA"/>
</dbReference>
<keyword evidence="1" id="KW-0472">Membrane</keyword>
<dbReference type="AlphaFoldDB" id="A0A9D1G5T1"/>
<reference evidence="2" key="1">
    <citation type="submission" date="2020-10" db="EMBL/GenBank/DDBJ databases">
        <authorList>
            <person name="Gilroy R."/>
        </authorList>
    </citation>
    <scope>NUCLEOTIDE SEQUENCE</scope>
    <source>
        <strain evidence="2">ChiHecec3B27-6122</strain>
    </source>
</reference>
<accession>A0A9D1G5T1</accession>
<reference evidence="2" key="2">
    <citation type="journal article" date="2021" name="PeerJ">
        <title>Extensive microbial diversity within the chicken gut microbiome revealed by metagenomics and culture.</title>
        <authorList>
            <person name="Gilroy R."/>
            <person name="Ravi A."/>
            <person name="Getino M."/>
            <person name="Pursley I."/>
            <person name="Horton D.L."/>
            <person name="Alikhan N.F."/>
            <person name="Baker D."/>
            <person name="Gharbi K."/>
            <person name="Hall N."/>
            <person name="Watson M."/>
            <person name="Adriaenssens E.M."/>
            <person name="Foster-Nyarko E."/>
            <person name="Jarju S."/>
            <person name="Secka A."/>
            <person name="Antonio M."/>
            <person name="Oren A."/>
            <person name="Chaudhuri R.R."/>
            <person name="La Ragione R."/>
            <person name="Hildebrand F."/>
            <person name="Pallen M.J."/>
        </authorList>
    </citation>
    <scope>NUCLEOTIDE SEQUENCE</scope>
    <source>
        <strain evidence="2">ChiHecec3B27-6122</strain>
    </source>
</reference>
<feature type="transmembrane region" description="Helical" evidence="1">
    <location>
        <begin position="208"/>
        <end position="228"/>
    </location>
</feature>
<feature type="transmembrane region" description="Helical" evidence="1">
    <location>
        <begin position="156"/>
        <end position="178"/>
    </location>
</feature>
<feature type="transmembrane region" description="Helical" evidence="1">
    <location>
        <begin position="94"/>
        <end position="120"/>
    </location>
</feature>
<evidence type="ECO:0000313" key="2">
    <source>
        <dbReference type="EMBL" id="HIS97863.1"/>
    </source>
</evidence>
<protein>
    <submittedName>
        <fullName evidence="2">Uncharacterized protein</fullName>
    </submittedName>
</protein>
<keyword evidence="1" id="KW-1133">Transmembrane helix</keyword>
<sequence length="250" mass="26800">MKNRHLSAFMLAAGNVVYKALAVALAAAAVQLALLFWQAGSASGFQEIFDGWPDRAYYLGAAVLYALLWRSGVPKGGVNPEYSYRMLRVTEREAALWQALANVLCFVIYQGFILAARLGFTAIYMKNPSVPVNEMSLFFAAYGNRGLHYLLPLEDWATLLLVTGYILAAGAATAHGSFWARRGKVSGFAVMTLVFIIGSGLIADDRTAVVVCAVIAFILCAGSCIGLVDRTQDEREGDGARDGGADGAQV</sequence>
<gene>
    <name evidence="2" type="ORF">IAD42_07815</name>
</gene>
<keyword evidence="1" id="KW-0812">Transmembrane</keyword>
<evidence type="ECO:0000256" key="1">
    <source>
        <dbReference type="SAM" id="Phobius"/>
    </source>
</evidence>
<proteinExistence type="predicted"/>
<organism evidence="2 3">
    <name type="scientific">Candidatus Scatomorpha pullistercoris</name>
    <dbReference type="NCBI Taxonomy" id="2840929"/>
    <lineage>
        <taxon>Bacteria</taxon>
        <taxon>Bacillati</taxon>
        <taxon>Bacillota</taxon>
        <taxon>Clostridia</taxon>
        <taxon>Eubacteriales</taxon>
        <taxon>Candidatus Scatomorpha</taxon>
    </lineage>
</organism>
<comment type="caution">
    <text evidence="2">The sequence shown here is derived from an EMBL/GenBank/DDBJ whole genome shotgun (WGS) entry which is preliminary data.</text>
</comment>
<feature type="transmembrane region" description="Helical" evidence="1">
    <location>
        <begin position="57"/>
        <end position="73"/>
    </location>
</feature>
<name>A0A9D1G5T1_9FIRM</name>